<proteinExistence type="inferred from homology"/>
<feature type="transmembrane region" description="Helical" evidence="7">
    <location>
        <begin position="223"/>
        <end position="244"/>
    </location>
</feature>
<evidence type="ECO:0000256" key="5">
    <source>
        <dbReference type="ARBA" id="ARBA00023136"/>
    </source>
</evidence>
<dbReference type="Proteomes" id="UP000028926">
    <property type="component" value="Chromosome"/>
</dbReference>
<keyword evidence="5 7" id="KW-0472">Membrane</keyword>
<feature type="transmembrane region" description="Helical" evidence="7">
    <location>
        <begin position="101"/>
        <end position="120"/>
    </location>
</feature>
<dbReference type="STRING" id="91604.ID47_09585"/>
<dbReference type="Pfam" id="PF00950">
    <property type="entry name" value="ABC-3"/>
    <property type="match status" value="1"/>
</dbReference>
<feature type="transmembrane region" description="Helical" evidence="7">
    <location>
        <begin position="256"/>
        <end position="273"/>
    </location>
</feature>
<protein>
    <submittedName>
        <fullName evidence="8">Zinc ABC transporter permease</fullName>
    </submittedName>
</protein>
<keyword evidence="9" id="KW-1185">Reference proteome</keyword>
<dbReference type="GO" id="GO:0010043">
    <property type="term" value="P:response to zinc ion"/>
    <property type="evidence" value="ECO:0007669"/>
    <property type="project" value="TreeGrafter"/>
</dbReference>
<evidence type="ECO:0000256" key="3">
    <source>
        <dbReference type="ARBA" id="ARBA00022692"/>
    </source>
</evidence>
<dbReference type="GO" id="GO:0055085">
    <property type="term" value="P:transmembrane transport"/>
    <property type="evidence" value="ECO:0007669"/>
    <property type="project" value="InterPro"/>
</dbReference>
<keyword evidence="6" id="KW-0813">Transport</keyword>
<dbReference type="HOGENOM" id="CLU_028808_4_2_5"/>
<dbReference type="AlphaFoldDB" id="A0A077AY61"/>
<feature type="transmembrane region" description="Helical" evidence="7">
    <location>
        <begin position="72"/>
        <end position="89"/>
    </location>
</feature>
<dbReference type="Gene3D" id="1.10.3470.10">
    <property type="entry name" value="ABC transporter involved in vitamin B12 uptake, BtuC"/>
    <property type="match status" value="1"/>
</dbReference>
<dbReference type="PANTHER" id="PTHR30477:SF13">
    <property type="entry name" value="IRON TRANSPORT SYSTEM MEMBRANE PROTEIN HI_0360-RELATED"/>
    <property type="match status" value="1"/>
</dbReference>
<evidence type="ECO:0000313" key="8">
    <source>
        <dbReference type="EMBL" id="AIK96924.1"/>
    </source>
</evidence>
<comment type="subcellular location">
    <subcellularLocation>
        <location evidence="6">Cell membrane</location>
        <topology evidence="6">Multi-pass membrane protein</topology>
    </subcellularLocation>
    <subcellularLocation>
        <location evidence="1">Membrane</location>
        <topology evidence="1">Multi-pass membrane protein</topology>
    </subcellularLocation>
</comment>
<evidence type="ECO:0000256" key="6">
    <source>
        <dbReference type="RuleBase" id="RU003943"/>
    </source>
</evidence>
<name>A0A077AY61_9PROT</name>
<dbReference type="InterPro" id="IPR037294">
    <property type="entry name" value="ABC_BtuC-like"/>
</dbReference>
<sequence>MYEIFIDPFVEYVFMRRALLACLAISLSCGPLGVLLVLRRMSLMGDALSHAILPGIAMGYLISGLWLPGLSLGGAMAGLLVAAASGFVTRRTILHEDASFTGFYLIALALGVLILSVKGGNMNLTHFLFGSVLAVDHPTMMYIVGVTTISLITLATIYRPLVYECFDPTFVRLLGSREGKYHALFMVLVVINLVGACQALGTLMALGIMMLPAITARLISTQVWSTALRSMIIAAICSYLGLILSFQFNWPSGPTIILLCGIIYLVVLTVTTLKSHSLA</sequence>
<evidence type="ECO:0000256" key="2">
    <source>
        <dbReference type="ARBA" id="ARBA00008034"/>
    </source>
</evidence>
<comment type="similarity">
    <text evidence="2 6">Belongs to the ABC-3 integral membrane protein family.</text>
</comment>
<dbReference type="SUPFAM" id="SSF81345">
    <property type="entry name" value="ABC transporter involved in vitamin B12 uptake, BtuC"/>
    <property type="match status" value="1"/>
</dbReference>
<gene>
    <name evidence="8" type="ORF">ID47_09585</name>
</gene>
<organism evidence="8 9">
    <name type="scientific">Candidatus Odyssella acanthamoebae</name>
    <dbReference type="NCBI Taxonomy" id="91604"/>
    <lineage>
        <taxon>Bacteria</taxon>
        <taxon>Pseudomonadati</taxon>
        <taxon>Pseudomonadota</taxon>
        <taxon>Alphaproteobacteria</taxon>
        <taxon>Holosporales</taxon>
        <taxon>Candidatus Paracaedibacteraceae</taxon>
        <taxon>Candidatus Odyssella</taxon>
    </lineage>
</organism>
<dbReference type="eggNOG" id="COG1108">
    <property type="taxonomic scope" value="Bacteria"/>
</dbReference>
<dbReference type="InterPro" id="IPR001626">
    <property type="entry name" value="ABC_TroCD"/>
</dbReference>
<dbReference type="GO" id="GO:0043190">
    <property type="term" value="C:ATP-binding cassette (ABC) transporter complex"/>
    <property type="evidence" value="ECO:0007669"/>
    <property type="project" value="InterPro"/>
</dbReference>
<evidence type="ECO:0000256" key="7">
    <source>
        <dbReference type="SAM" id="Phobius"/>
    </source>
</evidence>
<feature type="transmembrane region" description="Helical" evidence="7">
    <location>
        <begin position="183"/>
        <end position="211"/>
    </location>
</feature>
<dbReference type="OrthoDB" id="9804300at2"/>
<reference evidence="8 9" key="1">
    <citation type="submission" date="2014-07" db="EMBL/GenBank/DDBJ databases">
        <title>Comparative genomic insights into amoeba endosymbionts belonging to the families of Holosporaceae and Candidatus Midichloriaceae within Rickettsiales.</title>
        <authorList>
            <person name="Wang Z."/>
            <person name="Wu M."/>
        </authorList>
    </citation>
    <scope>NUCLEOTIDE SEQUENCE [LARGE SCALE GENOMIC DNA]</scope>
    <source>
        <strain evidence="8">PRA3</strain>
    </source>
</reference>
<dbReference type="EMBL" id="CP008941">
    <property type="protein sequence ID" value="AIK96924.1"/>
    <property type="molecule type" value="Genomic_DNA"/>
</dbReference>
<dbReference type="KEGG" id="paca:ID47_09585"/>
<evidence type="ECO:0000313" key="9">
    <source>
        <dbReference type="Proteomes" id="UP000028926"/>
    </source>
</evidence>
<evidence type="ECO:0000256" key="1">
    <source>
        <dbReference type="ARBA" id="ARBA00004141"/>
    </source>
</evidence>
<dbReference type="RefSeq" id="WP_038465752.1">
    <property type="nucleotide sequence ID" value="NZ_CP008941.1"/>
</dbReference>
<accession>A0A077AY61</accession>
<keyword evidence="3 6" id="KW-0812">Transmembrane</keyword>
<dbReference type="PANTHER" id="PTHR30477">
    <property type="entry name" value="ABC-TRANSPORTER METAL-BINDING PROTEIN"/>
    <property type="match status" value="1"/>
</dbReference>
<keyword evidence="4 7" id="KW-1133">Transmembrane helix</keyword>
<evidence type="ECO:0000256" key="4">
    <source>
        <dbReference type="ARBA" id="ARBA00022989"/>
    </source>
</evidence>
<feature type="transmembrane region" description="Helical" evidence="7">
    <location>
        <begin position="140"/>
        <end position="162"/>
    </location>
</feature>
<feature type="transmembrane region" description="Helical" evidence="7">
    <location>
        <begin position="18"/>
        <end position="38"/>
    </location>
</feature>